<dbReference type="Proteomes" id="UP000016932">
    <property type="component" value="Unassembled WGS sequence"/>
</dbReference>
<dbReference type="VEuPathDB" id="FungiDB:MYCFIDRAFT_143521"/>
<evidence type="ECO:0008006" key="3">
    <source>
        <dbReference type="Google" id="ProtNLM"/>
    </source>
</evidence>
<protein>
    <recommendedName>
        <fullName evidence="3">Ketoreductase (KR) domain-containing protein</fullName>
    </recommendedName>
</protein>
<feature type="non-terminal residue" evidence="1">
    <location>
        <position position="1"/>
    </location>
</feature>
<dbReference type="AlphaFoldDB" id="M3A556"/>
<gene>
    <name evidence="1" type="ORF">MYCFIDRAFT_143521</name>
</gene>
<dbReference type="KEGG" id="pfj:MYCFIDRAFT_143521"/>
<dbReference type="EMBL" id="KB446562">
    <property type="protein sequence ID" value="EME79736.1"/>
    <property type="molecule type" value="Genomic_DNA"/>
</dbReference>
<name>M3A556_PSEFD</name>
<organism evidence="1 2">
    <name type="scientific">Pseudocercospora fijiensis (strain CIRAD86)</name>
    <name type="common">Black leaf streak disease fungus</name>
    <name type="synonym">Mycosphaerella fijiensis</name>
    <dbReference type="NCBI Taxonomy" id="383855"/>
    <lineage>
        <taxon>Eukaryota</taxon>
        <taxon>Fungi</taxon>
        <taxon>Dikarya</taxon>
        <taxon>Ascomycota</taxon>
        <taxon>Pezizomycotina</taxon>
        <taxon>Dothideomycetes</taxon>
        <taxon>Dothideomycetidae</taxon>
        <taxon>Mycosphaerellales</taxon>
        <taxon>Mycosphaerellaceae</taxon>
        <taxon>Pseudocercospora</taxon>
    </lineage>
</organism>
<proteinExistence type="predicted"/>
<sequence length="90" mass="9658">HPTPPSKRKEWSIHGKAVVITGGGSDIGKSLTRAFAVAGPSQITVLGRAENVLEATKQEIEAQDEEVTISVHVADRTLPILHQSQRLLPS</sequence>
<dbReference type="RefSeq" id="XP_007930379.1">
    <property type="nucleotide sequence ID" value="XM_007932188.1"/>
</dbReference>
<evidence type="ECO:0000313" key="2">
    <source>
        <dbReference type="Proteomes" id="UP000016932"/>
    </source>
</evidence>
<dbReference type="HOGENOM" id="CLU_2446745_0_0_1"/>
<accession>M3A556</accession>
<dbReference type="InterPro" id="IPR002347">
    <property type="entry name" value="SDR_fam"/>
</dbReference>
<dbReference type="Pfam" id="PF00106">
    <property type="entry name" value="adh_short"/>
    <property type="match status" value="1"/>
</dbReference>
<dbReference type="Gene3D" id="3.40.50.720">
    <property type="entry name" value="NAD(P)-binding Rossmann-like Domain"/>
    <property type="match status" value="1"/>
</dbReference>
<dbReference type="SUPFAM" id="SSF51735">
    <property type="entry name" value="NAD(P)-binding Rossmann-fold domains"/>
    <property type="match status" value="1"/>
</dbReference>
<dbReference type="InterPro" id="IPR036291">
    <property type="entry name" value="NAD(P)-bd_dom_sf"/>
</dbReference>
<evidence type="ECO:0000313" key="1">
    <source>
        <dbReference type="EMBL" id="EME79736.1"/>
    </source>
</evidence>
<dbReference type="OrthoDB" id="1933717at2759"/>
<reference evidence="1 2" key="1">
    <citation type="journal article" date="2012" name="PLoS Pathog.">
        <title>Diverse lifestyles and strategies of plant pathogenesis encoded in the genomes of eighteen Dothideomycetes fungi.</title>
        <authorList>
            <person name="Ohm R.A."/>
            <person name="Feau N."/>
            <person name="Henrissat B."/>
            <person name="Schoch C.L."/>
            <person name="Horwitz B.A."/>
            <person name="Barry K.W."/>
            <person name="Condon B.J."/>
            <person name="Copeland A.C."/>
            <person name="Dhillon B."/>
            <person name="Glaser F."/>
            <person name="Hesse C.N."/>
            <person name="Kosti I."/>
            <person name="LaButti K."/>
            <person name="Lindquist E.A."/>
            <person name="Lucas S."/>
            <person name="Salamov A.A."/>
            <person name="Bradshaw R.E."/>
            <person name="Ciuffetti L."/>
            <person name="Hamelin R.C."/>
            <person name="Kema G.H.J."/>
            <person name="Lawrence C."/>
            <person name="Scott J.A."/>
            <person name="Spatafora J.W."/>
            <person name="Turgeon B.G."/>
            <person name="de Wit P.J.G.M."/>
            <person name="Zhong S."/>
            <person name="Goodwin S.B."/>
            <person name="Grigoriev I.V."/>
        </authorList>
    </citation>
    <scope>NUCLEOTIDE SEQUENCE [LARGE SCALE GENOMIC DNA]</scope>
    <source>
        <strain evidence="1 2">CIRAD86</strain>
    </source>
</reference>
<keyword evidence="2" id="KW-1185">Reference proteome</keyword>
<dbReference type="GeneID" id="19331252"/>